<dbReference type="SUPFAM" id="SSF53448">
    <property type="entry name" value="Nucleotide-diphospho-sugar transferases"/>
    <property type="match status" value="1"/>
</dbReference>
<dbReference type="Proteomes" id="UP000079169">
    <property type="component" value="Unplaced"/>
</dbReference>
<feature type="transmembrane region" description="Helical" evidence="1">
    <location>
        <begin position="16"/>
        <end position="37"/>
    </location>
</feature>
<dbReference type="InterPro" id="IPR007577">
    <property type="entry name" value="GlycoTrfase_DXD_sugar-bd_CS"/>
</dbReference>
<dbReference type="InterPro" id="IPR029044">
    <property type="entry name" value="Nucleotide-diphossugar_trans"/>
</dbReference>
<dbReference type="PANTHER" id="PTHR46830">
    <property type="entry name" value="TRANSFERASE, PUTATIVE-RELATED"/>
    <property type="match status" value="1"/>
</dbReference>
<dbReference type="PANTHER" id="PTHR46830:SF1">
    <property type="entry name" value="ALPHA-1,4-N-ACETYLGLUCOSAMINYLTRANSFERASE"/>
    <property type="match status" value="1"/>
</dbReference>
<name>A0A1S3D725_DIACI</name>
<evidence type="ECO:0000313" key="3">
    <source>
        <dbReference type="RefSeq" id="XP_008475651.2"/>
    </source>
</evidence>
<dbReference type="Pfam" id="PF04488">
    <property type="entry name" value="Gly_transf_sug"/>
    <property type="match status" value="1"/>
</dbReference>
<proteinExistence type="predicted"/>
<organism evidence="2 3">
    <name type="scientific">Diaphorina citri</name>
    <name type="common">Asian citrus psyllid</name>
    <dbReference type="NCBI Taxonomy" id="121845"/>
    <lineage>
        <taxon>Eukaryota</taxon>
        <taxon>Metazoa</taxon>
        <taxon>Ecdysozoa</taxon>
        <taxon>Arthropoda</taxon>
        <taxon>Hexapoda</taxon>
        <taxon>Insecta</taxon>
        <taxon>Pterygota</taxon>
        <taxon>Neoptera</taxon>
        <taxon>Paraneoptera</taxon>
        <taxon>Hemiptera</taxon>
        <taxon>Sternorrhyncha</taxon>
        <taxon>Psylloidea</taxon>
        <taxon>Psyllidae</taxon>
        <taxon>Diaphorininae</taxon>
        <taxon>Diaphorina</taxon>
    </lineage>
</organism>
<evidence type="ECO:0000256" key="1">
    <source>
        <dbReference type="SAM" id="Phobius"/>
    </source>
</evidence>
<reference evidence="3" key="1">
    <citation type="submission" date="2025-08" db="UniProtKB">
        <authorList>
            <consortium name="RefSeq"/>
        </authorList>
    </citation>
    <scope>IDENTIFICATION</scope>
</reference>
<evidence type="ECO:0000313" key="2">
    <source>
        <dbReference type="Proteomes" id="UP000079169"/>
    </source>
</evidence>
<dbReference type="RefSeq" id="XP_008475651.2">
    <property type="nucleotide sequence ID" value="XM_008477429.2"/>
</dbReference>
<keyword evidence="1" id="KW-0472">Membrane</keyword>
<protein>
    <submittedName>
        <fullName evidence="3">Uncharacterized protein LOC103512653 isoform X2</fullName>
    </submittedName>
</protein>
<keyword evidence="1" id="KW-1133">Transmembrane helix</keyword>
<sequence>MKRKRNILDLFRTRGCLVLFLLVILVIGTIITGTIMYQMSIQKKTFSKNFHLEINSISVDDNMCAYSQMAHFPNGSVDFRGFNNYTGYPNGCYVVPNIIHIIKFNEFEFTFIQMICIASILTNHNPRLLILHTNMEFKGKYWEAIQRLPGFDKVRVQYLAKPRSIFGLSLNGKYGIWHSSDVARLRLIHTYGGIYLDNDVYVVQSLDRYRRFEFALEWNYHMNLGNQILIGHKDARVIPLWLDTYKQYNASLWYYNGGVLPTKAVLEHKPELIHRVRDKFGTDTQMIFYLYLNNDTSWQWQEYDVIHLFIGHQRFEFNERSVLRYPQTVIKDMILRIMPDYMYQNLKDNE</sequence>
<dbReference type="Gene3D" id="3.90.550.20">
    <property type="match status" value="1"/>
</dbReference>
<dbReference type="AlphaFoldDB" id="A0A1S3D725"/>
<dbReference type="GeneID" id="103512653"/>
<accession>A0A1S3D725</accession>
<keyword evidence="1" id="KW-0812">Transmembrane</keyword>
<gene>
    <name evidence="3" type="primary">LOC103512653</name>
</gene>
<keyword evidence="2" id="KW-1185">Reference proteome</keyword>